<evidence type="ECO:0000256" key="3">
    <source>
        <dbReference type="ARBA" id="ARBA00022553"/>
    </source>
</evidence>
<feature type="domain" description="CUT" evidence="16">
    <location>
        <begin position="298"/>
        <end position="385"/>
    </location>
</feature>
<organism evidence="17 18">
    <name type="scientific">Acanthoscelides obtectus</name>
    <name type="common">Bean weevil</name>
    <name type="synonym">Bruchus obtectus</name>
    <dbReference type="NCBI Taxonomy" id="200917"/>
    <lineage>
        <taxon>Eukaryota</taxon>
        <taxon>Metazoa</taxon>
        <taxon>Ecdysozoa</taxon>
        <taxon>Arthropoda</taxon>
        <taxon>Hexapoda</taxon>
        <taxon>Insecta</taxon>
        <taxon>Pterygota</taxon>
        <taxon>Neoptera</taxon>
        <taxon>Endopterygota</taxon>
        <taxon>Coleoptera</taxon>
        <taxon>Polyphaga</taxon>
        <taxon>Cucujiformia</taxon>
        <taxon>Chrysomeloidea</taxon>
        <taxon>Chrysomelidae</taxon>
        <taxon>Bruchinae</taxon>
        <taxon>Bruchini</taxon>
        <taxon>Acanthoscelides</taxon>
    </lineage>
</organism>
<feature type="region of interest" description="Disordered" evidence="14">
    <location>
        <begin position="1000"/>
        <end position="1047"/>
    </location>
</feature>
<dbReference type="CDD" id="cd00086">
    <property type="entry name" value="homeodomain"/>
    <property type="match status" value="1"/>
</dbReference>
<keyword evidence="9 13" id="KW-0804">Transcription</keyword>
<accession>A0A9P0KFH4</accession>
<feature type="domain" description="CUT" evidence="16">
    <location>
        <begin position="697"/>
        <end position="784"/>
    </location>
</feature>
<keyword evidence="8 11" id="KW-0371">Homeobox</keyword>
<feature type="region of interest" description="Disordered" evidence="14">
    <location>
        <begin position="54"/>
        <end position="112"/>
    </location>
</feature>
<evidence type="ECO:0000256" key="7">
    <source>
        <dbReference type="ARBA" id="ARBA00023125"/>
    </source>
</evidence>
<evidence type="ECO:0000256" key="8">
    <source>
        <dbReference type="ARBA" id="ARBA00023155"/>
    </source>
</evidence>
<dbReference type="PROSITE" id="PS00027">
    <property type="entry name" value="HOMEOBOX_1"/>
    <property type="match status" value="1"/>
</dbReference>
<keyword evidence="18" id="KW-1185">Reference proteome</keyword>
<sequence>MTRITQLEDQLEQKRQHIIRLESRLDQQKDYDDLKREVSILRDPEGKNIDALLEKSKNLPQDNREKSPTTDNEGVDHQQHLQHQHLSTPCIQPLPSHAPTPPTNLPPPFQNVDAFGSLLGEEIVSTWRRSVDLTRKSPSSASSDIPPPSKCVTPTLVNTLVVSSASEVVPPPPPTDQSAASTPQPQDQPSPLPIIAPPTTELMVNGNSPISKEDNNNHHHSNNNIPLAAAATMCAVNNFLRSEDSLKSPYRFDDHRSPFKFAEELGMAPGSMVGRLGESLIPKGDPMEARLQEMLRYNMDKYASQNLDTLHISRRVRELLSIHNIGQRLFAKYILGLSQGTVSELLSKPKPWDKLTEKGRDSYRKMHAWACDENAILLLKSLIPKKDNFSSTGKSESGMPPFTGSDLTEERLAHILNEANQFQQIKQQPLQHEDSRSNEDSKSPHGCGSPFSRDSSLNKKLKKYENDDIPQEKVVRIYQEELAKLMSRRIEDMRNQREGAGPFPGIFLPHLFSAGGGQQMDRTQEDIRIALDAYHRELAKLNQGQNPTQMPLSLLAMQQQALAHHHQQQQQQQQQNNGGVQDLSIPKDKMKMMNGIMDDKEKDEDTMSRHSGSAFSLVRPKIEPGSQQAPSSTASSPLGNSILPPMTPTDDFSGSAAASPLQRMASITNSLISQPPSQPHHTSNNRPLKAVLPPITQQQFDIYNNLNTEDIVKKVKEQLSQYSISQRLFGESVLGLSQGSVSDLLARPKPWHMLTQKGREPFIRMKMFLEDEQAVHKLVASQYKIAPEKLMRTGGYGGSCAGMSKPMPPATSKMISEAAGLLNKIQHDAQQTILPPSLQLGPPPQAPGNPQPPPPPMMLTPPGLGGHHPMNLHTNSEMLKKASQSPHGIPHSPMSQQHAASLRNMHQHMSPSVYEMAALTQDLDTQVITTKIKEALLANNIGQKIFGEAVLGLSQGSVSELLSKPKPWHMLSIKGREPFIRMQLWLNDAHNVDRLQALKNERREANKRRRSSGPGAHDNSSDTSSNDTSEFYHSNSPGPGPPAGKKQRVLFSEEQKEALRLAFALDPYPNVATIEFLAGELGLSSRTITNWFHNHRMRLKQQVPHGMPPNPDLPSREQSGNTAGNGAGGTGQPFDPVQFRLLLNQRLLELSKERLGLAAAVPGVPLPYPPYLATAAAANTSNLAALISRGLLPTGADVDLSALNNAVKEQMSGLDLSMTSLKREPGDFDDDDDVESNVGSEDSNISNGSGSEVKPEPKEIPACNQARSSRRKPAAPQWVNPNWEEEKEKPAPAGDEVIINGVCVMQTAEDYARHNPEETVHVEPQAVMDRFEDDQSDTSSISNDQNEKSEDKCTEEPEEANEETEPKPEDTENKVIKQENEEERWEY</sequence>
<feature type="compositionally biased region" description="Low complexity" evidence="14">
    <location>
        <begin position="558"/>
        <end position="575"/>
    </location>
</feature>
<evidence type="ECO:0000256" key="14">
    <source>
        <dbReference type="SAM" id="MobiDB-lite"/>
    </source>
</evidence>
<feature type="region of interest" description="Disordered" evidence="14">
    <location>
        <begin position="1220"/>
        <end position="1294"/>
    </location>
</feature>
<comment type="caution">
    <text evidence="17">The sequence shown here is derived from an EMBL/GenBank/DDBJ whole genome shotgun (WGS) entry which is preliminary data.</text>
</comment>
<reference evidence="17" key="1">
    <citation type="submission" date="2022-03" db="EMBL/GenBank/DDBJ databases">
        <authorList>
            <person name="Sayadi A."/>
        </authorList>
    </citation>
    <scope>NUCLEOTIDE SEQUENCE</scope>
</reference>
<feature type="compositionally biased region" description="Basic and acidic residues" evidence="14">
    <location>
        <begin position="431"/>
        <end position="443"/>
    </location>
</feature>
<dbReference type="FunFam" id="1.10.10.60:FF:000298">
    <property type="entry name" value="Homeobox protein cut-like"/>
    <property type="match status" value="1"/>
</dbReference>
<dbReference type="InterPro" id="IPR009057">
    <property type="entry name" value="Homeodomain-like_sf"/>
</dbReference>
<feature type="domain" description="CUT" evidence="16">
    <location>
        <begin position="914"/>
        <end position="1001"/>
    </location>
</feature>
<evidence type="ECO:0000256" key="1">
    <source>
        <dbReference type="ARBA" id="ARBA00004123"/>
    </source>
</evidence>
<keyword evidence="6" id="KW-0175">Coiled coil</keyword>
<dbReference type="FunFam" id="1.10.260.40:FF:000027">
    <property type="entry name" value="Homeobox protein cut-like"/>
    <property type="match status" value="1"/>
</dbReference>
<dbReference type="FunFam" id="1.10.260.40:FF:000004">
    <property type="entry name" value="Cut-like homeobox 1a"/>
    <property type="match status" value="1"/>
</dbReference>
<feature type="compositionally biased region" description="Pro residues" evidence="14">
    <location>
        <begin position="96"/>
        <end position="109"/>
    </location>
</feature>
<dbReference type="InterPro" id="IPR017970">
    <property type="entry name" value="Homeobox_CS"/>
</dbReference>
<dbReference type="Gene3D" id="1.10.260.40">
    <property type="entry name" value="lambda repressor-like DNA-binding domains"/>
    <property type="match status" value="3"/>
</dbReference>
<evidence type="ECO:0000256" key="13">
    <source>
        <dbReference type="RuleBase" id="RU361129"/>
    </source>
</evidence>
<dbReference type="PANTHER" id="PTHR14043:SF2">
    <property type="entry name" value="HOMEOBOX PROTEIN CUT"/>
    <property type="match status" value="1"/>
</dbReference>
<comment type="similarity">
    <text evidence="2 13">Belongs to the CUT homeobox family.</text>
</comment>
<dbReference type="SUPFAM" id="SSF47413">
    <property type="entry name" value="lambda repressor-like DNA-binding domains"/>
    <property type="match status" value="3"/>
</dbReference>
<evidence type="ECO:0000259" key="15">
    <source>
        <dbReference type="PROSITE" id="PS50071"/>
    </source>
</evidence>
<dbReference type="InterPro" id="IPR001356">
    <property type="entry name" value="HD"/>
</dbReference>
<feature type="region of interest" description="Disordered" evidence="14">
    <location>
        <begin position="601"/>
        <end position="659"/>
    </location>
</feature>
<feature type="compositionally biased region" description="Polar residues" evidence="14">
    <location>
        <begin position="1237"/>
        <end position="1250"/>
    </location>
</feature>
<evidence type="ECO:0000256" key="5">
    <source>
        <dbReference type="ARBA" id="ARBA00023015"/>
    </source>
</evidence>
<dbReference type="PANTHER" id="PTHR14043">
    <property type="entry name" value="CCAAT DISPLACEMENT PROTEIN-RELATED"/>
    <property type="match status" value="1"/>
</dbReference>
<keyword evidence="4" id="KW-0677">Repeat</keyword>
<gene>
    <name evidence="17" type="ORF">ACAOBT_LOCUS8915</name>
</gene>
<keyword evidence="10 11" id="KW-0539">Nucleus</keyword>
<comment type="subcellular location">
    <subcellularLocation>
        <location evidence="1 11 12">Nucleus</location>
    </subcellularLocation>
</comment>
<dbReference type="GO" id="GO:0000977">
    <property type="term" value="F:RNA polymerase II transcription regulatory region sequence-specific DNA binding"/>
    <property type="evidence" value="ECO:0007669"/>
    <property type="project" value="TreeGrafter"/>
</dbReference>
<evidence type="ECO:0000256" key="12">
    <source>
        <dbReference type="RuleBase" id="RU000682"/>
    </source>
</evidence>
<dbReference type="SMART" id="SM01109">
    <property type="entry name" value="CUT"/>
    <property type="match status" value="3"/>
</dbReference>
<dbReference type="SUPFAM" id="SSF46689">
    <property type="entry name" value="Homeodomain-like"/>
    <property type="match status" value="1"/>
</dbReference>
<feature type="region of interest" description="Disordered" evidence="14">
    <location>
        <begin position="1102"/>
        <end position="1131"/>
    </location>
</feature>
<protein>
    <recommendedName>
        <fullName evidence="13">Homeobox protein cut-like</fullName>
    </recommendedName>
</protein>
<evidence type="ECO:0000313" key="17">
    <source>
        <dbReference type="EMBL" id="CAH1970420.1"/>
    </source>
</evidence>
<dbReference type="Pfam" id="PF00046">
    <property type="entry name" value="Homeodomain"/>
    <property type="match status" value="1"/>
</dbReference>
<feature type="region of interest" description="Disordered" evidence="14">
    <location>
        <begin position="165"/>
        <end position="221"/>
    </location>
</feature>
<feature type="compositionally biased region" description="Basic and acidic residues" evidence="14">
    <location>
        <begin position="1345"/>
        <end position="1355"/>
    </location>
</feature>
<keyword evidence="3" id="KW-0597">Phosphoprotein</keyword>
<dbReference type="PROSITE" id="PS51042">
    <property type="entry name" value="CUT"/>
    <property type="match status" value="3"/>
</dbReference>
<dbReference type="InterPro" id="IPR010982">
    <property type="entry name" value="Lambda_DNA-bd_dom_sf"/>
</dbReference>
<evidence type="ECO:0000313" key="18">
    <source>
        <dbReference type="Proteomes" id="UP001152888"/>
    </source>
</evidence>
<feature type="compositionally biased region" description="Pro residues" evidence="14">
    <location>
        <begin position="841"/>
        <end position="859"/>
    </location>
</feature>
<feature type="region of interest" description="Disordered" evidence="14">
    <location>
        <begin position="558"/>
        <end position="584"/>
    </location>
</feature>
<keyword evidence="7 11" id="KW-0238">DNA-binding</keyword>
<feature type="compositionally biased region" description="Basic and acidic residues" evidence="14">
    <location>
        <begin position="1364"/>
        <end position="1379"/>
    </location>
</feature>
<evidence type="ECO:0000256" key="2">
    <source>
        <dbReference type="ARBA" id="ARBA00008190"/>
    </source>
</evidence>
<dbReference type="Pfam" id="PF02376">
    <property type="entry name" value="CUT"/>
    <property type="match status" value="3"/>
</dbReference>
<feature type="region of interest" description="Disordered" evidence="14">
    <location>
        <begin position="834"/>
        <end position="868"/>
    </location>
</feature>
<evidence type="ECO:0000256" key="6">
    <source>
        <dbReference type="ARBA" id="ARBA00023054"/>
    </source>
</evidence>
<dbReference type="Gene3D" id="1.10.10.60">
    <property type="entry name" value="Homeodomain-like"/>
    <property type="match status" value="1"/>
</dbReference>
<dbReference type="PROSITE" id="PS50071">
    <property type="entry name" value="HOMEOBOX_2"/>
    <property type="match status" value="1"/>
</dbReference>
<dbReference type="GO" id="GO:0000981">
    <property type="term" value="F:DNA-binding transcription factor activity, RNA polymerase II-specific"/>
    <property type="evidence" value="ECO:0007669"/>
    <property type="project" value="InterPro"/>
</dbReference>
<dbReference type="GO" id="GO:0048468">
    <property type="term" value="P:cell development"/>
    <property type="evidence" value="ECO:0007669"/>
    <property type="project" value="UniProtKB-ARBA"/>
</dbReference>
<name>A0A9P0KFH4_ACAOB</name>
<feature type="region of interest" description="Disordered" evidence="14">
    <location>
        <begin position="425"/>
        <end position="456"/>
    </location>
</feature>
<feature type="compositionally biased region" description="Basic and acidic residues" evidence="14">
    <location>
        <begin position="54"/>
        <end position="79"/>
    </location>
</feature>
<evidence type="ECO:0000256" key="10">
    <source>
        <dbReference type="ARBA" id="ARBA00023242"/>
    </source>
</evidence>
<evidence type="ECO:0000256" key="9">
    <source>
        <dbReference type="ARBA" id="ARBA00023163"/>
    </source>
</evidence>
<dbReference type="Proteomes" id="UP001152888">
    <property type="component" value="Unassembled WGS sequence"/>
</dbReference>
<evidence type="ECO:0000256" key="11">
    <source>
        <dbReference type="PROSITE-ProRule" id="PRU00108"/>
    </source>
</evidence>
<evidence type="ECO:0000256" key="4">
    <source>
        <dbReference type="ARBA" id="ARBA00022737"/>
    </source>
</evidence>
<dbReference type="SMART" id="SM00389">
    <property type="entry name" value="HOX"/>
    <property type="match status" value="1"/>
</dbReference>
<dbReference type="EMBL" id="CAKOFQ010006774">
    <property type="protein sequence ID" value="CAH1970420.1"/>
    <property type="molecule type" value="Genomic_DNA"/>
</dbReference>
<dbReference type="GO" id="GO:0048699">
    <property type="term" value="P:generation of neurons"/>
    <property type="evidence" value="ECO:0007669"/>
    <property type="project" value="UniProtKB-ARBA"/>
</dbReference>
<dbReference type="InterPro" id="IPR003350">
    <property type="entry name" value="CUT_dom"/>
</dbReference>
<evidence type="ECO:0000259" key="16">
    <source>
        <dbReference type="PROSITE" id="PS51042"/>
    </source>
</evidence>
<feature type="compositionally biased region" description="Low complexity" evidence="14">
    <location>
        <begin position="626"/>
        <end position="637"/>
    </location>
</feature>
<dbReference type="OrthoDB" id="10257567at2759"/>
<feature type="compositionally biased region" description="Pro residues" evidence="14">
    <location>
        <begin position="186"/>
        <end position="196"/>
    </location>
</feature>
<feature type="region of interest" description="Disordered" evidence="14">
    <location>
        <begin position="1314"/>
        <end position="1387"/>
    </location>
</feature>
<proteinExistence type="inferred from homology"/>
<keyword evidence="5 13" id="KW-0805">Transcription regulation</keyword>
<dbReference type="FunFam" id="1.10.260.40:FF:000010">
    <property type="entry name" value="Cut-like homeobox 1a"/>
    <property type="match status" value="1"/>
</dbReference>
<feature type="domain" description="Homeobox" evidence="15">
    <location>
        <begin position="1042"/>
        <end position="1102"/>
    </location>
</feature>
<feature type="DNA-binding region" description="Homeobox" evidence="11">
    <location>
        <begin position="1044"/>
        <end position="1103"/>
    </location>
</feature>
<dbReference type="GO" id="GO:0005634">
    <property type="term" value="C:nucleus"/>
    <property type="evidence" value="ECO:0007669"/>
    <property type="project" value="UniProtKB-SubCell"/>
</dbReference>